<evidence type="ECO:0000313" key="1">
    <source>
        <dbReference type="EMBL" id="KAJ8104756.1"/>
    </source>
</evidence>
<organism evidence="1 2">
    <name type="scientific">Boeremia exigua</name>
    <dbReference type="NCBI Taxonomy" id="749465"/>
    <lineage>
        <taxon>Eukaryota</taxon>
        <taxon>Fungi</taxon>
        <taxon>Dikarya</taxon>
        <taxon>Ascomycota</taxon>
        <taxon>Pezizomycotina</taxon>
        <taxon>Dothideomycetes</taxon>
        <taxon>Pleosporomycetidae</taxon>
        <taxon>Pleosporales</taxon>
        <taxon>Pleosporineae</taxon>
        <taxon>Didymellaceae</taxon>
        <taxon>Boeremia</taxon>
    </lineage>
</organism>
<dbReference type="Proteomes" id="UP001153331">
    <property type="component" value="Unassembled WGS sequence"/>
</dbReference>
<accession>A0ACC2HP63</accession>
<sequence length="207" mass="22663">MAEAETVPIVTQGLDPTSGTSHSESDSPVHGTWGSKDGSISNSEWNDTEANKLPEKVEQLEKKGEIADTPLQARKKVVVVGLGMVGIAFIEKLMKYDVKRREYDIVVIGEEPHLAYNRVGLTSFFQHRKVENLYLNPVEWYSSMPEGSLNYHLNTLVTEIDSASKTVKTSSGETVPYDILVLATGSDALLPRHTPGHDAEGVGLTAR</sequence>
<proteinExistence type="predicted"/>
<comment type="caution">
    <text evidence="1">The sequence shown here is derived from an EMBL/GenBank/DDBJ whole genome shotgun (WGS) entry which is preliminary data.</text>
</comment>
<keyword evidence="2" id="KW-1185">Reference proteome</keyword>
<dbReference type="EMBL" id="JAPHNI010001826">
    <property type="protein sequence ID" value="KAJ8104756.1"/>
    <property type="molecule type" value="Genomic_DNA"/>
</dbReference>
<protein>
    <submittedName>
        <fullName evidence="1">Uncharacterized protein</fullName>
    </submittedName>
</protein>
<reference evidence="1" key="1">
    <citation type="submission" date="2022-11" db="EMBL/GenBank/DDBJ databases">
        <title>Genome Sequence of Boeremia exigua.</title>
        <authorList>
            <person name="Buettner E."/>
        </authorList>
    </citation>
    <scope>NUCLEOTIDE SEQUENCE</scope>
    <source>
        <strain evidence="1">CU02</strain>
    </source>
</reference>
<name>A0ACC2HP63_9PLEO</name>
<gene>
    <name evidence="1" type="ORF">OPT61_g10587</name>
</gene>
<evidence type="ECO:0000313" key="2">
    <source>
        <dbReference type="Proteomes" id="UP001153331"/>
    </source>
</evidence>